<evidence type="ECO:0000256" key="1">
    <source>
        <dbReference type="ARBA" id="ARBA00004651"/>
    </source>
</evidence>
<evidence type="ECO:0000256" key="5">
    <source>
        <dbReference type="ARBA" id="ARBA00022989"/>
    </source>
</evidence>
<protein>
    <recommendedName>
        <fullName evidence="8">SSD domain-containing protein</fullName>
    </recommendedName>
</protein>
<dbReference type="SUPFAM" id="SSF82866">
    <property type="entry name" value="Multidrug efflux transporter AcrB transmembrane domain"/>
    <property type="match status" value="2"/>
</dbReference>
<dbReference type="PROSITE" id="PS50156">
    <property type="entry name" value="SSD"/>
    <property type="match status" value="1"/>
</dbReference>
<comment type="subcellular location">
    <subcellularLocation>
        <location evidence="1">Cell membrane</location>
        <topology evidence="1">Multi-pass membrane protein</topology>
    </subcellularLocation>
</comment>
<dbReference type="PANTHER" id="PTHR33406">
    <property type="entry name" value="MEMBRANE PROTEIN MJ1562-RELATED"/>
    <property type="match status" value="1"/>
</dbReference>
<comment type="similarity">
    <text evidence="2">Belongs to the resistance-nodulation-cell division (RND) (TC 2.A.6) family. MmpL subfamily.</text>
</comment>
<dbReference type="STRING" id="419481.SAMN05216233_11323"/>
<evidence type="ECO:0000313" key="10">
    <source>
        <dbReference type="Proteomes" id="UP000198870"/>
    </source>
</evidence>
<sequence length="787" mass="86389">MLNLIKINHAFHRMAETIVRLRWINILLFFLITGFCVSGMKHIQFDTSWDNWFLENDPMKIADDEFKAIFGNNEYVAVLVEVDDVFAPEVLTLIRQLGAELKARVPFSDDLLSITDGEFTEGTQGGLTISDLVPDPVPQSREVLETIRAKALSRELFVNRIVSDDSRQTWILLRMKTYPDKWRNADNIGPDIAAGTVASKIIAQAKYASLNPRGAGLPVLAFDKTAFFKKETARNMGLSLIATIIVLALAIRTLTGVVLPMLIAASSIVITFGIQGYLGVKIDPSMILVPIYLGLAVAIGYAIHLFGFFNRHMAETGKRKPAVFFAVSECGWPLLFTALTTIGALLSFHFVPVRPIRWSGSTASALVGITFLLTLVLIPSVLSFGKDRKPKKGKAHAHTTALLNGLSSKVLARPTAMAIAFMSIFILCSAGLHRFEVSFDIIKSFGLKIPYVEKIFHVANSKVGSLYSYDLTVTFPEAGDAKAPANLDTFAELIREAEGYELTKRVTSLIPIIKDMNRSLHSGDDAFHTIPENRQMVAQLLLLYENAGGAEAEKWVDYDYQRLRMQIEMGDYNSAKAKRELESLKAHAQSLFPDATIGMAGSIAKFTFMQTIVSRGQLISFAIALGVVTLLMMLVFGSIKIGLIAMIPNIAPAMAIGGLMGWGDIPLDMMTITIMPMLLGLAVDDTIHFINHCRLEFQRTGNYATSIRRTFNTIGVAICMTSVIITANFSVYTTSVAKVYVHLGLLTGIGILTALAADLFVTPVLLLKVKPFGKETATDSQFESHAA</sequence>
<dbReference type="EMBL" id="FMUX01000013">
    <property type="protein sequence ID" value="SCY60266.1"/>
    <property type="molecule type" value="Genomic_DNA"/>
</dbReference>
<keyword evidence="6 7" id="KW-0472">Membrane</keyword>
<keyword evidence="10" id="KW-1185">Reference proteome</keyword>
<feature type="transmembrane region" description="Helical" evidence="7">
    <location>
        <begin position="643"/>
        <end position="663"/>
    </location>
</feature>
<dbReference type="Proteomes" id="UP000198870">
    <property type="component" value="Unassembled WGS sequence"/>
</dbReference>
<feature type="transmembrane region" description="Helical" evidence="7">
    <location>
        <begin position="286"/>
        <end position="309"/>
    </location>
</feature>
<accession>A0A1G5H901</accession>
<gene>
    <name evidence="9" type="ORF">SAMN05216233_11323</name>
</gene>
<dbReference type="InterPro" id="IPR000731">
    <property type="entry name" value="SSD"/>
</dbReference>
<evidence type="ECO:0000256" key="2">
    <source>
        <dbReference type="ARBA" id="ARBA00010157"/>
    </source>
</evidence>
<feature type="transmembrane region" description="Helical" evidence="7">
    <location>
        <begin position="363"/>
        <end position="384"/>
    </location>
</feature>
<dbReference type="InterPro" id="IPR050545">
    <property type="entry name" value="Mycobact_MmpL"/>
</dbReference>
<organism evidence="9 10">
    <name type="scientific">Desulfoluna spongiiphila</name>
    <dbReference type="NCBI Taxonomy" id="419481"/>
    <lineage>
        <taxon>Bacteria</taxon>
        <taxon>Pseudomonadati</taxon>
        <taxon>Thermodesulfobacteriota</taxon>
        <taxon>Desulfobacteria</taxon>
        <taxon>Desulfobacterales</taxon>
        <taxon>Desulfolunaceae</taxon>
        <taxon>Desulfoluna</taxon>
    </lineage>
</organism>
<dbReference type="PANTHER" id="PTHR33406:SF6">
    <property type="entry name" value="MEMBRANE PROTEIN YDGH-RELATED"/>
    <property type="match status" value="1"/>
</dbReference>
<evidence type="ECO:0000259" key="8">
    <source>
        <dbReference type="PROSITE" id="PS50156"/>
    </source>
</evidence>
<dbReference type="GO" id="GO:0005886">
    <property type="term" value="C:plasma membrane"/>
    <property type="evidence" value="ECO:0007669"/>
    <property type="project" value="UniProtKB-SubCell"/>
</dbReference>
<evidence type="ECO:0000256" key="3">
    <source>
        <dbReference type="ARBA" id="ARBA00022475"/>
    </source>
</evidence>
<reference evidence="9 10" key="1">
    <citation type="submission" date="2016-10" db="EMBL/GenBank/DDBJ databases">
        <authorList>
            <person name="de Groot N.N."/>
        </authorList>
    </citation>
    <scope>NUCLEOTIDE SEQUENCE [LARGE SCALE GENOMIC DNA]</scope>
    <source>
        <strain evidence="9 10">AA1</strain>
    </source>
</reference>
<dbReference type="AlphaFoldDB" id="A0A1G5H901"/>
<dbReference type="Pfam" id="PF03176">
    <property type="entry name" value="MMPL"/>
    <property type="match status" value="2"/>
</dbReference>
<feature type="transmembrane region" description="Helical" evidence="7">
    <location>
        <begin position="21"/>
        <end position="40"/>
    </location>
</feature>
<feature type="transmembrane region" description="Helical" evidence="7">
    <location>
        <begin position="711"/>
        <end position="733"/>
    </location>
</feature>
<proteinExistence type="inferred from homology"/>
<feature type="transmembrane region" description="Helical" evidence="7">
    <location>
        <begin position="330"/>
        <end position="351"/>
    </location>
</feature>
<dbReference type="InterPro" id="IPR004869">
    <property type="entry name" value="MMPL_dom"/>
</dbReference>
<evidence type="ECO:0000256" key="6">
    <source>
        <dbReference type="ARBA" id="ARBA00023136"/>
    </source>
</evidence>
<keyword evidence="3" id="KW-1003">Cell membrane</keyword>
<feature type="transmembrane region" description="Helical" evidence="7">
    <location>
        <begin position="739"/>
        <end position="767"/>
    </location>
</feature>
<feature type="transmembrane region" description="Helical" evidence="7">
    <location>
        <begin position="416"/>
        <end position="435"/>
    </location>
</feature>
<feature type="transmembrane region" description="Helical" evidence="7">
    <location>
        <begin position="258"/>
        <end position="280"/>
    </location>
</feature>
<name>A0A1G5H901_9BACT</name>
<feature type="domain" description="SSD" evidence="8">
    <location>
        <begin position="261"/>
        <end position="384"/>
    </location>
</feature>
<keyword evidence="5 7" id="KW-1133">Transmembrane helix</keyword>
<feature type="transmembrane region" description="Helical" evidence="7">
    <location>
        <begin position="618"/>
        <end position="636"/>
    </location>
</feature>
<dbReference type="OrthoDB" id="9794724at2"/>
<evidence type="ECO:0000313" key="9">
    <source>
        <dbReference type="EMBL" id="SCY60266.1"/>
    </source>
</evidence>
<evidence type="ECO:0000256" key="4">
    <source>
        <dbReference type="ARBA" id="ARBA00022692"/>
    </source>
</evidence>
<keyword evidence="4 7" id="KW-0812">Transmembrane</keyword>
<dbReference type="Gene3D" id="1.20.1640.10">
    <property type="entry name" value="Multidrug efflux transporter AcrB transmembrane domain"/>
    <property type="match status" value="2"/>
</dbReference>
<feature type="transmembrane region" description="Helical" evidence="7">
    <location>
        <begin position="233"/>
        <end position="251"/>
    </location>
</feature>
<dbReference type="RefSeq" id="WP_092212165.1">
    <property type="nucleotide sequence ID" value="NZ_FMUX01000013.1"/>
</dbReference>
<evidence type="ECO:0000256" key="7">
    <source>
        <dbReference type="SAM" id="Phobius"/>
    </source>
</evidence>